<name>A0ABY7UIM8_9CORY</name>
<evidence type="ECO:0000313" key="3">
    <source>
        <dbReference type="Proteomes" id="UP001218071"/>
    </source>
</evidence>
<dbReference type="Proteomes" id="UP001218071">
    <property type="component" value="Chromosome"/>
</dbReference>
<keyword evidence="3" id="KW-1185">Reference proteome</keyword>
<feature type="region of interest" description="Disordered" evidence="1">
    <location>
        <begin position="66"/>
        <end position="104"/>
    </location>
</feature>
<dbReference type="EMBL" id="CP063194">
    <property type="protein sequence ID" value="WCZ38307.1"/>
    <property type="molecule type" value="Genomic_DNA"/>
</dbReference>
<protein>
    <recommendedName>
        <fullName evidence="4">Transposase DDE domain-containing protein</fullName>
    </recommendedName>
</protein>
<sequence>MTAEWRKEYGRRNTIESRNAMLKNGSYQSAGDVTSRLMRGWAAQMLCMAMATVGVNLAMLDAAAWSRPHTSQKPTPPPPRGGRKPSSDDIEQWQLGDNAPPKAA</sequence>
<proteinExistence type="predicted"/>
<reference evidence="2 3" key="1">
    <citation type="submission" date="2020-10" db="EMBL/GenBank/DDBJ databases">
        <title>Complete genome sequence of Corynebacterium jeddahense DSM 45997, type strain of Corynebacterium jeddahense.</title>
        <authorList>
            <person name="Busche T."/>
            <person name="Kalinowski J."/>
            <person name="Ruckert C."/>
        </authorList>
    </citation>
    <scope>NUCLEOTIDE SEQUENCE [LARGE SCALE GENOMIC DNA]</scope>
    <source>
        <strain evidence="2 3">DSM 45997</strain>
    </source>
</reference>
<dbReference type="RefSeq" id="WP_042409017.1">
    <property type="nucleotide sequence ID" value="NZ_CBYN010000105.1"/>
</dbReference>
<gene>
    <name evidence="2" type="ORF">CJEDD_03455</name>
</gene>
<accession>A0ABY7UIM8</accession>
<evidence type="ECO:0000256" key="1">
    <source>
        <dbReference type="SAM" id="MobiDB-lite"/>
    </source>
</evidence>
<evidence type="ECO:0000313" key="2">
    <source>
        <dbReference type="EMBL" id="WCZ38307.1"/>
    </source>
</evidence>
<organism evidence="2 3">
    <name type="scientific">Corynebacterium jeddahense</name>
    <dbReference type="NCBI Taxonomy" id="1414719"/>
    <lineage>
        <taxon>Bacteria</taxon>
        <taxon>Bacillati</taxon>
        <taxon>Actinomycetota</taxon>
        <taxon>Actinomycetes</taxon>
        <taxon>Mycobacteriales</taxon>
        <taxon>Corynebacteriaceae</taxon>
        <taxon>Corynebacterium</taxon>
    </lineage>
</organism>
<evidence type="ECO:0008006" key="4">
    <source>
        <dbReference type="Google" id="ProtNLM"/>
    </source>
</evidence>